<dbReference type="Gene3D" id="1.25.40.90">
    <property type="match status" value="1"/>
</dbReference>
<keyword evidence="12" id="KW-1185">Reference proteome</keyword>
<keyword evidence="5" id="KW-0333">Golgi apparatus</keyword>
<evidence type="ECO:0000259" key="10">
    <source>
        <dbReference type="PROSITE" id="PS50942"/>
    </source>
</evidence>
<protein>
    <recommendedName>
        <fullName evidence="10">ENTH domain-containing protein</fullName>
    </recommendedName>
</protein>
<evidence type="ECO:0000256" key="4">
    <source>
        <dbReference type="ARBA" id="ARBA00022583"/>
    </source>
</evidence>
<evidence type="ECO:0000256" key="1">
    <source>
        <dbReference type="ARBA" id="ARBA00004132"/>
    </source>
</evidence>
<dbReference type="GO" id="GO:0005794">
    <property type="term" value="C:Golgi apparatus"/>
    <property type="evidence" value="ECO:0007669"/>
    <property type="project" value="UniProtKB-SubCell"/>
</dbReference>
<dbReference type="SUPFAM" id="SSF89009">
    <property type="entry name" value="GAT-like domain"/>
    <property type="match status" value="1"/>
</dbReference>
<feature type="region of interest" description="Disordered" evidence="9">
    <location>
        <begin position="310"/>
        <end position="335"/>
    </location>
</feature>
<keyword evidence="7" id="KW-0168">Coated pit</keyword>
<dbReference type="GO" id="GO:0048268">
    <property type="term" value="P:clathrin coat assembly"/>
    <property type="evidence" value="ECO:0007669"/>
    <property type="project" value="InterPro"/>
</dbReference>
<dbReference type="InterPro" id="IPR048050">
    <property type="entry name" value="ANTH_N_plant"/>
</dbReference>
<keyword evidence="4" id="KW-0254">Endocytosis</keyword>
<dbReference type="GO" id="GO:0005905">
    <property type="term" value="C:clathrin-coated pit"/>
    <property type="evidence" value="ECO:0007669"/>
    <property type="project" value="UniProtKB-SubCell"/>
</dbReference>
<dbReference type="SMART" id="SM00273">
    <property type="entry name" value="ENTH"/>
    <property type="match status" value="1"/>
</dbReference>
<dbReference type="SUPFAM" id="SSF48464">
    <property type="entry name" value="ENTH/VHS domain"/>
    <property type="match status" value="1"/>
</dbReference>
<dbReference type="InterPro" id="IPR014712">
    <property type="entry name" value="ANTH_dom_sf"/>
</dbReference>
<dbReference type="Gene3D" id="1.20.58.150">
    <property type="entry name" value="ANTH domain"/>
    <property type="match status" value="1"/>
</dbReference>
<dbReference type="GO" id="GO:0006900">
    <property type="term" value="P:vesicle budding from membrane"/>
    <property type="evidence" value="ECO:0007669"/>
    <property type="project" value="TreeGrafter"/>
</dbReference>
<dbReference type="InterPro" id="IPR013809">
    <property type="entry name" value="ENTH"/>
</dbReference>
<keyword evidence="8" id="KW-0968">Cytoplasmic vesicle</keyword>
<evidence type="ECO:0000313" key="11">
    <source>
        <dbReference type="EMBL" id="CAK7326843.1"/>
    </source>
</evidence>
<evidence type="ECO:0000256" key="8">
    <source>
        <dbReference type="ARBA" id="ARBA00023329"/>
    </source>
</evidence>
<evidence type="ECO:0000256" key="7">
    <source>
        <dbReference type="ARBA" id="ARBA00023176"/>
    </source>
</evidence>
<dbReference type="GO" id="GO:0005545">
    <property type="term" value="F:1-phosphatidylinositol binding"/>
    <property type="evidence" value="ECO:0007669"/>
    <property type="project" value="InterPro"/>
</dbReference>
<dbReference type="FunFam" id="1.20.58.150:FF:000005">
    <property type="entry name" value="putative clathrin assembly protein At2g25430"/>
    <property type="match status" value="1"/>
</dbReference>
<evidence type="ECO:0000256" key="3">
    <source>
        <dbReference type="ARBA" id="ARBA00004600"/>
    </source>
</evidence>
<dbReference type="CDD" id="cd16987">
    <property type="entry name" value="ANTH_N_AP180_plant"/>
    <property type="match status" value="1"/>
</dbReference>
<dbReference type="InterPro" id="IPR011417">
    <property type="entry name" value="ANTH_dom"/>
</dbReference>
<dbReference type="EMBL" id="CAWUPB010000851">
    <property type="protein sequence ID" value="CAK7326843.1"/>
    <property type="molecule type" value="Genomic_DNA"/>
</dbReference>
<sequence>MHKRFRQAFCAVKEHSSVSYAKIATVGGFCDIDLIIVKATTPDDLPLSEKYIHELLKIFSISPSSFHSFSLSFTRRFGKTRSWKVALKCLILLHRLLRSLPENSPVRAELLWTRSNCLLSLYPCHFQDDSSSNSEHYTTFIRSFAQFLDQTIDCFSMENKATEEEVMHESLHHKIRQVSRKLELLPQLQILIDRVMDCIPTGVAARSLIVQLAMKHIIRDSFICYTTFRREIVLVLDNLLEMPYRSCVSAFGIYKKAAMQASQLCEFYDWSKAKGFCGSYEYPFIDRIPQIHIQALETFLKGMWQLTDQSSLSTTSPSSWVEFKSTSTEDDDQDEQVFKRNTSIKISSQLEKSVENGFARNFELGKEEMAPLIQLEDGEDDNWEALLEASLDTNSNDQRMNFLIYPSSLSNGSGNGHGYENQLICLDDHTKREEHDQWQLQVYNPNPFCQPYSYFPNSNGSEQVIWYFHGDFNAS</sequence>
<dbReference type="PANTHER" id="PTHR22951:SF22">
    <property type="entry name" value="ENTH DOMAIN-CONTAINING PROTEIN"/>
    <property type="match status" value="1"/>
</dbReference>
<feature type="compositionally biased region" description="Low complexity" evidence="9">
    <location>
        <begin position="310"/>
        <end position="319"/>
    </location>
</feature>
<organism evidence="11 12">
    <name type="scientific">Dovyalis caffra</name>
    <dbReference type="NCBI Taxonomy" id="77055"/>
    <lineage>
        <taxon>Eukaryota</taxon>
        <taxon>Viridiplantae</taxon>
        <taxon>Streptophyta</taxon>
        <taxon>Embryophyta</taxon>
        <taxon>Tracheophyta</taxon>
        <taxon>Spermatophyta</taxon>
        <taxon>Magnoliopsida</taxon>
        <taxon>eudicotyledons</taxon>
        <taxon>Gunneridae</taxon>
        <taxon>Pentapetalae</taxon>
        <taxon>rosids</taxon>
        <taxon>fabids</taxon>
        <taxon>Malpighiales</taxon>
        <taxon>Salicaceae</taxon>
        <taxon>Flacourtieae</taxon>
        <taxon>Dovyalis</taxon>
    </lineage>
</organism>
<dbReference type="GO" id="GO:0005546">
    <property type="term" value="F:phosphatidylinositol-4,5-bisphosphate binding"/>
    <property type="evidence" value="ECO:0007669"/>
    <property type="project" value="TreeGrafter"/>
</dbReference>
<evidence type="ECO:0000256" key="2">
    <source>
        <dbReference type="ARBA" id="ARBA00004555"/>
    </source>
</evidence>
<feature type="domain" description="ENTH" evidence="10">
    <location>
        <begin position="24"/>
        <end position="162"/>
    </location>
</feature>
<evidence type="ECO:0000256" key="9">
    <source>
        <dbReference type="SAM" id="MobiDB-lite"/>
    </source>
</evidence>
<dbReference type="Pfam" id="PF07651">
    <property type="entry name" value="ANTH"/>
    <property type="match status" value="1"/>
</dbReference>
<proteinExistence type="predicted"/>
<dbReference type="InterPro" id="IPR045192">
    <property type="entry name" value="AP180-like"/>
</dbReference>
<dbReference type="GO" id="GO:0072583">
    <property type="term" value="P:clathrin-dependent endocytosis"/>
    <property type="evidence" value="ECO:0007669"/>
    <property type="project" value="InterPro"/>
</dbReference>
<reference evidence="11 12" key="1">
    <citation type="submission" date="2024-01" db="EMBL/GenBank/DDBJ databases">
        <authorList>
            <person name="Waweru B."/>
        </authorList>
    </citation>
    <scope>NUCLEOTIDE SEQUENCE [LARGE SCALE GENOMIC DNA]</scope>
</reference>
<evidence type="ECO:0000256" key="5">
    <source>
        <dbReference type="ARBA" id="ARBA00023034"/>
    </source>
</evidence>
<dbReference type="GO" id="GO:0030136">
    <property type="term" value="C:clathrin-coated vesicle"/>
    <property type="evidence" value="ECO:0007669"/>
    <property type="project" value="UniProtKB-SubCell"/>
</dbReference>
<name>A0AAV1R0D9_9ROSI</name>
<dbReference type="InterPro" id="IPR008942">
    <property type="entry name" value="ENTH_VHS"/>
</dbReference>
<comment type="caution">
    <text evidence="11">The sequence shown here is derived from an EMBL/GenBank/DDBJ whole genome shotgun (WGS) entry which is preliminary data.</text>
</comment>
<dbReference type="GO" id="GO:0000149">
    <property type="term" value="F:SNARE binding"/>
    <property type="evidence" value="ECO:0007669"/>
    <property type="project" value="TreeGrafter"/>
</dbReference>
<dbReference type="AlphaFoldDB" id="A0AAV1R0D9"/>
<evidence type="ECO:0000313" key="12">
    <source>
        <dbReference type="Proteomes" id="UP001314170"/>
    </source>
</evidence>
<dbReference type="PANTHER" id="PTHR22951">
    <property type="entry name" value="CLATHRIN ASSEMBLY PROTEIN"/>
    <property type="match status" value="1"/>
</dbReference>
<dbReference type="PROSITE" id="PS50942">
    <property type="entry name" value="ENTH"/>
    <property type="match status" value="1"/>
</dbReference>
<dbReference type="GO" id="GO:0032050">
    <property type="term" value="F:clathrin heavy chain binding"/>
    <property type="evidence" value="ECO:0007669"/>
    <property type="project" value="TreeGrafter"/>
</dbReference>
<accession>A0AAV1R0D9</accession>
<comment type="subcellular location">
    <subcellularLocation>
        <location evidence="1">Cytoplasmic vesicle</location>
        <location evidence="1">Clathrin-coated vesicle</location>
    </subcellularLocation>
    <subcellularLocation>
        <location evidence="2">Golgi apparatus</location>
    </subcellularLocation>
    <subcellularLocation>
        <location evidence="3">Membrane</location>
        <location evidence="3">Clathrin-coated pit</location>
    </subcellularLocation>
</comment>
<dbReference type="Proteomes" id="UP001314170">
    <property type="component" value="Unassembled WGS sequence"/>
</dbReference>
<evidence type="ECO:0000256" key="6">
    <source>
        <dbReference type="ARBA" id="ARBA00023136"/>
    </source>
</evidence>
<keyword evidence="6" id="KW-0472">Membrane</keyword>
<gene>
    <name evidence="11" type="ORF">DCAF_LOCUS4549</name>
</gene>